<proteinExistence type="predicted"/>
<name>X1KLG3_9ZZZZ</name>
<gene>
    <name evidence="1" type="ORF">S06H3_15080</name>
</gene>
<comment type="caution">
    <text evidence="1">The sequence shown here is derived from an EMBL/GenBank/DDBJ whole genome shotgun (WGS) entry which is preliminary data.</text>
</comment>
<sequence length="120" mass="13986">MTDKADKEDLRYEIPTHAFIALARRGMEKISLDQCFLKNCDNNDPELLEPFKKEEFEDDQKHIKKIYVKCKKCNGIYILKLETIKRVAKSTKEENQEPLSMGIVYALDEEGNNLGHIGYF</sequence>
<evidence type="ECO:0000313" key="1">
    <source>
        <dbReference type="EMBL" id="GAI07493.1"/>
    </source>
</evidence>
<reference evidence="1" key="1">
    <citation type="journal article" date="2014" name="Front. Microbiol.">
        <title>High frequency of phylogenetically diverse reductive dehalogenase-homologous genes in deep subseafloor sedimentary metagenomes.</title>
        <authorList>
            <person name="Kawai M."/>
            <person name="Futagami T."/>
            <person name="Toyoda A."/>
            <person name="Takaki Y."/>
            <person name="Nishi S."/>
            <person name="Hori S."/>
            <person name="Arai W."/>
            <person name="Tsubouchi T."/>
            <person name="Morono Y."/>
            <person name="Uchiyama I."/>
            <person name="Ito T."/>
            <person name="Fujiyama A."/>
            <person name="Inagaki F."/>
            <person name="Takami H."/>
        </authorList>
    </citation>
    <scope>NUCLEOTIDE SEQUENCE</scope>
    <source>
        <strain evidence="1">Expedition CK06-06</strain>
    </source>
</reference>
<dbReference type="AlphaFoldDB" id="X1KLG3"/>
<organism evidence="1">
    <name type="scientific">marine sediment metagenome</name>
    <dbReference type="NCBI Taxonomy" id="412755"/>
    <lineage>
        <taxon>unclassified sequences</taxon>
        <taxon>metagenomes</taxon>
        <taxon>ecological metagenomes</taxon>
    </lineage>
</organism>
<dbReference type="EMBL" id="BARV01007402">
    <property type="protein sequence ID" value="GAI07493.1"/>
    <property type="molecule type" value="Genomic_DNA"/>
</dbReference>
<accession>X1KLG3</accession>
<protein>
    <submittedName>
        <fullName evidence="1">Uncharacterized protein</fullName>
    </submittedName>
</protein>